<dbReference type="AlphaFoldDB" id="A0A1G7HSQ1"/>
<dbReference type="InterPro" id="IPR000160">
    <property type="entry name" value="GGDEF_dom"/>
</dbReference>
<dbReference type="InterPro" id="IPR043128">
    <property type="entry name" value="Rev_trsase/Diguanyl_cyclase"/>
</dbReference>
<dbReference type="CDD" id="cd01948">
    <property type="entry name" value="EAL"/>
    <property type="match status" value="1"/>
</dbReference>
<feature type="chain" id="PRO_5011701087" evidence="1">
    <location>
        <begin position="25"/>
        <end position="961"/>
    </location>
</feature>
<keyword evidence="1" id="KW-0732">Signal</keyword>
<dbReference type="GO" id="GO:0071111">
    <property type="term" value="F:cyclic-guanylate-specific phosphodiesterase activity"/>
    <property type="evidence" value="ECO:0007669"/>
    <property type="project" value="InterPro"/>
</dbReference>
<protein>
    <submittedName>
        <fullName evidence="4">Diguanylate cyclase (GGDEF) domain-containing protein</fullName>
    </submittedName>
</protein>
<evidence type="ECO:0000256" key="1">
    <source>
        <dbReference type="SAM" id="SignalP"/>
    </source>
</evidence>
<proteinExistence type="predicted"/>
<dbReference type="Pfam" id="PF00497">
    <property type="entry name" value="SBP_bac_3"/>
    <property type="match status" value="1"/>
</dbReference>
<reference evidence="5" key="1">
    <citation type="submission" date="2016-10" db="EMBL/GenBank/DDBJ databases">
        <authorList>
            <person name="Varghese N."/>
            <person name="Submissions S."/>
        </authorList>
    </citation>
    <scope>NUCLEOTIDE SEQUENCE [LARGE SCALE GENOMIC DNA]</scope>
    <source>
        <strain evidence="5">KHC7</strain>
    </source>
</reference>
<feature type="domain" description="GGDEF" evidence="3">
    <location>
        <begin position="564"/>
        <end position="697"/>
    </location>
</feature>
<dbReference type="SUPFAM" id="SSF55073">
    <property type="entry name" value="Nucleotide cyclase"/>
    <property type="match status" value="1"/>
</dbReference>
<dbReference type="Gene3D" id="3.40.190.10">
    <property type="entry name" value="Periplasmic binding protein-like II"/>
    <property type="match status" value="4"/>
</dbReference>
<gene>
    <name evidence="4" type="ORF">SAMN05192586_10119</name>
</gene>
<dbReference type="SUPFAM" id="SSF141868">
    <property type="entry name" value="EAL domain-like"/>
    <property type="match status" value="1"/>
</dbReference>
<dbReference type="PROSITE" id="PS50883">
    <property type="entry name" value="EAL"/>
    <property type="match status" value="1"/>
</dbReference>
<name>A0A1G7HSQ1_9BACT</name>
<dbReference type="NCBIfam" id="TIGR00254">
    <property type="entry name" value="GGDEF"/>
    <property type="match status" value="1"/>
</dbReference>
<evidence type="ECO:0000313" key="5">
    <source>
        <dbReference type="Proteomes" id="UP000199355"/>
    </source>
</evidence>
<dbReference type="SMART" id="SM00062">
    <property type="entry name" value="PBPb"/>
    <property type="match status" value="1"/>
</dbReference>
<dbReference type="Pfam" id="PF00563">
    <property type="entry name" value="EAL"/>
    <property type="match status" value="1"/>
</dbReference>
<dbReference type="SMART" id="SM00267">
    <property type="entry name" value="GGDEF"/>
    <property type="match status" value="1"/>
</dbReference>
<dbReference type="CDD" id="cd01949">
    <property type="entry name" value="GGDEF"/>
    <property type="match status" value="1"/>
</dbReference>
<sequence>MTNARFVLLLSFLALLLLPAQLRAWDGPQETVRVVYRDFGAYMQRQPDGRYQGFLVEYLEEIARRAHLRLEAVDGKNWPRSLRMLEQGEADLLPGVLYTPERAQKMLFPALPAGNTFITLSVRAEDGRYDHARPSAFNGMRVGAVLQSRATAIFEDFARAHEVAVTVVPFLSASAMLAALRQGEVDGAVVSYLGRGLPYKPVLRLAAEPFYVAIAPHKAYLLAGINAAQRGLTRENPRYGLELSQKYLAAPEKGRTSFTREEESFIKNTRPITVAYAPDAAPLQYQDPQTGLFAGTAREIFTQLEQRSGLRFHYVPMPQHRALELAAKGEIDAIACLTGDFFQDKKLPLRTTRPYLRTLSVRVSRTDAPPAPVARVALQEGLLLSGQVAASLPDSRIVYRQSLRACLDDLTAGRADAVYTNLHMARALLTETPYAGLRMAVLPNCVSDLRIGLSPLADHRLFTILDKCLQTLPDQDIDAPVLAALPAPSGVSLTEFIRQNPATAMGGTVALSALLVALLSCALAVKSCSKRRVETQLYRDALTGLPNLEKFREDCARLLEDGQERYALLMGDMVQFKTVNDQLGFSRGDEVLRAYSSILQGRVSAAERCGRVSSDVFVLLLRYSGWEQLSTRMGQMESALDAWRRSQDLPYKISTVYGAYEVISSEGNDVQRMLDLANYARHEAKRMPNTRLLLYGEQMRQEALLHQELNSRLETALTNGELEAWYQAKVDMRTGSIIGAEALVRWNHPTRGLLTPGSFIPLFERNGMVTGIDLYIFEQTCKALHSWRLRNLPTHTISCNFSRLHFDRQDFPNQLAAIAARYDVPHALLEVEITESAIMKNPEAAWMQIIQLKQMGFKTAIDDFGTGYSSLGLVQMLNADVIKIDRSFVQRDLPGQRAQVVLGNIIRLALELDMAVICEGVETAEQAAILMRLGCFKAQGFFYARPEPEREFEARLALQPF</sequence>
<dbReference type="InterPro" id="IPR050706">
    <property type="entry name" value="Cyclic-di-GMP_PDE-like"/>
</dbReference>
<dbReference type="EMBL" id="FNBX01000001">
    <property type="protein sequence ID" value="SDF03462.1"/>
    <property type="molecule type" value="Genomic_DNA"/>
</dbReference>
<evidence type="ECO:0000259" key="2">
    <source>
        <dbReference type="PROSITE" id="PS50883"/>
    </source>
</evidence>
<dbReference type="InterPro" id="IPR029787">
    <property type="entry name" value="Nucleotide_cyclase"/>
</dbReference>
<dbReference type="OrthoDB" id="7673416at2"/>
<dbReference type="PANTHER" id="PTHR33121:SF70">
    <property type="entry name" value="SIGNALING PROTEIN YKOW"/>
    <property type="match status" value="1"/>
</dbReference>
<dbReference type="Gene3D" id="3.20.20.450">
    <property type="entry name" value="EAL domain"/>
    <property type="match status" value="1"/>
</dbReference>
<dbReference type="InterPro" id="IPR001638">
    <property type="entry name" value="Solute-binding_3/MltF_N"/>
</dbReference>
<dbReference type="InterPro" id="IPR001633">
    <property type="entry name" value="EAL_dom"/>
</dbReference>
<dbReference type="PROSITE" id="PS50887">
    <property type="entry name" value="GGDEF"/>
    <property type="match status" value="1"/>
</dbReference>
<dbReference type="RefSeq" id="WP_092152303.1">
    <property type="nucleotide sequence ID" value="NZ_FNBX01000001.1"/>
</dbReference>
<organism evidence="4 5">
    <name type="scientific">Desulfovibrio legallii</name>
    <dbReference type="NCBI Taxonomy" id="571438"/>
    <lineage>
        <taxon>Bacteria</taxon>
        <taxon>Pseudomonadati</taxon>
        <taxon>Thermodesulfobacteriota</taxon>
        <taxon>Desulfovibrionia</taxon>
        <taxon>Desulfovibrionales</taxon>
        <taxon>Desulfovibrionaceae</taxon>
        <taxon>Desulfovibrio</taxon>
    </lineage>
</organism>
<accession>A0A1G7HSQ1</accession>
<dbReference type="Proteomes" id="UP000199355">
    <property type="component" value="Unassembled WGS sequence"/>
</dbReference>
<evidence type="ECO:0000313" key="4">
    <source>
        <dbReference type="EMBL" id="SDF03462.1"/>
    </source>
</evidence>
<dbReference type="Pfam" id="PF00990">
    <property type="entry name" value="GGDEF"/>
    <property type="match status" value="1"/>
</dbReference>
<keyword evidence="5" id="KW-1185">Reference proteome</keyword>
<dbReference type="STRING" id="571438.SAMN05192586_10119"/>
<dbReference type="SMART" id="SM00052">
    <property type="entry name" value="EAL"/>
    <property type="match status" value="1"/>
</dbReference>
<dbReference type="PANTHER" id="PTHR33121">
    <property type="entry name" value="CYCLIC DI-GMP PHOSPHODIESTERASE PDEF"/>
    <property type="match status" value="1"/>
</dbReference>
<dbReference type="Gene3D" id="3.30.70.270">
    <property type="match status" value="1"/>
</dbReference>
<feature type="signal peptide" evidence="1">
    <location>
        <begin position="1"/>
        <end position="24"/>
    </location>
</feature>
<feature type="domain" description="EAL" evidence="2">
    <location>
        <begin position="706"/>
        <end position="960"/>
    </location>
</feature>
<dbReference type="InterPro" id="IPR035919">
    <property type="entry name" value="EAL_sf"/>
</dbReference>
<evidence type="ECO:0000259" key="3">
    <source>
        <dbReference type="PROSITE" id="PS50887"/>
    </source>
</evidence>
<dbReference type="SUPFAM" id="SSF53850">
    <property type="entry name" value="Periplasmic binding protein-like II"/>
    <property type="match status" value="2"/>
</dbReference>